<dbReference type="GO" id="GO:0009061">
    <property type="term" value="P:anaerobic respiration"/>
    <property type="evidence" value="ECO:0007669"/>
    <property type="project" value="InterPro"/>
</dbReference>
<evidence type="ECO:0000256" key="1">
    <source>
        <dbReference type="ARBA" id="ARBA00004418"/>
    </source>
</evidence>
<keyword evidence="4" id="KW-0813">Transport</keyword>
<gene>
    <name evidence="15" type="primary">napB</name>
    <name evidence="16" type="ORF">B9N61_01780</name>
    <name evidence="15" type="ORF">CCON33237_0644</name>
</gene>
<evidence type="ECO:0000313" key="16">
    <source>
        <dbReference type="EMBL" id="OUT18923.1"/>
    </source>
</evidence>
<evidence type="ECO:0000256" key="2">
    <source>
        <dbReference type="ARBA" id="ARBA00007368"/>
    </source>
</evidence>
<keyword evidence="9" id="KW-0249">Electron transport</keyword>
<organism evidence="15 17">
    <name type="scientific">Campylobacter concisus</name>
    <dbReference type="NCBI Taxonomy" id="199"/>
    <lineage>
        <taxon>Bacteria</taxon>
        <taxon>Pseudomonadati</taxon>
        <taxon>Campylobacterota</taxon>
        <taxon>Epsilonproteobacteria</taxon>
        <taxon>Campylobacterales</taxon>
        <taxon>Campylobacteraceae</taxon>
        <taxon>Campylobacter</taxon>
    </lineage>
</organism>
<dbReference type="Pfam" id="PF03892">
    <property type="entry name" value="NapB"/>
    <property type="match status" value="1"/>
</dbReference>
<dbReference type="InterPro" id="IPR036280">
    <property type="entry name" value="Multihaem_cyt_sf"/>
</dbReference>
<evidence type="ECO:0000256" key="6">
    <source>
        <dbReference type="ARBA" id="ARBA00022723"/>
    </source>
</evidence>
<keyword evidence="10 13" id="KW-0408">Iron</keyword>
<feature type="binding site" description="axial binding residue" evidence="13">
    <location>
        <position position="94"/>
    </location>
    <ligand>
        <name>heme c</name>
        <dbReference type="ChEBI" id="CHEBI:61717"/>
        <label>1</label>
    </ligand>
    <ligandPart>
        <name>Fe</name>
        <dbReference type="ChEBI" id="CHEBI:18248"/>
    </ligandPart>
</feature>
<dbReference type="PANTHER" id="PTHR38604">
    <property type="entry name" value="PERIPLASMIC NITRATE REDUCTASE, ELECTRON TRANSFER SUBUNIT"/>
    <property type="match status" value="1"/>
</dbReference>
<evidence type="ECO:0000313" key="18">
    <source>
        <dbReference type="Proteomes" id="UP000196534"/>
    </source>
</evidence>
<feature type="binding site" description="axial binding residue" evidence="13">
    <location>
        <position position="136"/>
    </location>
    <ligand>
        <name>heme c</name>
        <dbReference type="ChEBI" id="CHEBI:61717"/>
        <label>2</label>
    </ligand>
    <ligandPart>
        <name>Fe</name>
        <dbReference type="ChEBI" id="CHEBI:18248"/>
    </ligandPart>
</feature>
<dbReference type="GO" id="GO:0042597">
    <property type="term" value="C:periplasmic space"/>
    <property type="evidence" value="ECO:0007669"/>
    <property type="project" value="UniProtKB-SubCell"/>
</dbReference>
<evidence type="ECO:0000313" key="17">
    <source>
        <dbReference type="Proteomes" id="UP000066049"/>
    </source>
</evidence>
<evidence type="ECO:0000256" key="9">
    <source>
        <dbReference type="ARBA" id="ARBA00022982"/>
    </source>
</evidence>
<dbReference type="SUPFAM" id="SSF48695">
    <property type="entry name" value="Multiheme cytochromes"/>
    <property type="match status" value="1"/>
</dbReference>
<sequence length="175" mass="19518">MKIKIMMLGGLCAAFFAACTFNNPSISDSQIGLRNIDLLDDKDVVLKDVNYTKEPAGMSKKFDRSFENAPPFIPHDTEGLVPITKDMNMCVTCHMPEFAKDSGATPIPSSHFYDIRNKKDLAGKLDDERYNCTTCHVEQQNGVTQLVGNKFKPDFRDKNGTHKSNLLDVLNDGVK</sequence>
<dbReference type="KEGG" id="ccoc:CCON33237_0644"/>
<dbReference type="Proteomes" id="UP000196534">
    <property type="component" value="Unassembled WGS sequence"/>
</dbReference>
<reference evidence="16 18" key="3">
    <citation type="submission" date="2017-04" db="EMBL/GenBank/DDBJ databases">
        <title>Complete genome of Campylobacter concisus ATCC 33237T and draft genomes for an additional eight well characterized C. concisus strains.</title>
        <authorList>
            <person name="Cornelius A.J."/>
            <person name="Miller W.G."/>
            <person name="Lastovica A.J."/>
            <person name="On S.L."/>
            <person name="French N.P."/>
            <person name="Vandenberg O."/>
            <person name="Biggs P.J."/>
        </authorList>
    </citation>
    <scope>NUCLEOTIDE SEQUENCE [LARGE SCALE GENOMIC DNA]</scope>
    <source>
        <strain evidence="16 18">Lasto205.94</strain>
    </source>
</reference>
<keyword evidence="8" id="KW-0574">Periplasm</keyword>
<feature type="binding site" description="axial binding residue" evidence="13">
    <location>
        <position position="75"/>
    </location>
    <ligand>
        <name>heme c</name>
        <dbReference type="ChEBI" id="CHEBI:61717"/>
        <label>1</label>
    </ligand>
    <ligandPart>
        <name>Fe</name>
        <dbReference type="ChEBI" id="CHEBI:18248"/>
    </ligandPart>
</feature>
<comment type="similarity">
    <text evidence="2">Belongs to the NapB family.</text>
</comment>
<dbReference type="InterPro" id="IPR005591">
    <property type="entry name" value="NapB"/>
</dbReference>
<evidence type="ECO:0000256" key="13">
    <source>
        <dbReference type="PIRSR" id="PIRSR006105-2"/>
    </source>
</evidence>
<keyword evidence="6 13" id="KW-0479">Metal-binding</keyword>
<dbReference type="Proteomes" id="UP000066049">
    <property type="component" value="Chromosome"/>
</dbReference>
<evidence type="ECO:0000256" key="14">
    <source>
        <dbReference type="SAM" id="SignalP"/>
    </source>
</evidence>
<reference evidence="17" key="1">
    <citation type="submission" date="2015-08" db="EMBL/GenBank/DDBJ databases">
        <title>Comparative genomics of the Campylobacter concisus group.</title>
        <authorList>
            <person name="Miller W.G."/>
            <person name="Yee E."/>
            <person name="Chapman M.H."/>
            <person name="Huynh S."/>
            <person name="Bono J.L."/>
            <person name="On S.L.W."/>
            <person name="St Leger J."/>
            <person name="Foster G."/>
            <person name="Parker C.T."/>
        </authorList>
    </citation>
    <scope>NUCLEOTIDE SEQUENCE [LARGE SCALE GENOMIC DNA]</scope>
    <source>
        <strain evidence="17">ATCC 33237</strain>
    </source>
</reference>
<feature type="signal peptide" evidence="14">
    <location>
        <begin position="1"/>
        <end position="17"/>
    </location>
</feature>
<feature type="binding site" description="axial binding residue" evidence="13">
    <location>
        <position position="111"/>
    </location>
    <ligand>
        <name>heme c</name>
        <dbReference type="ChEBI" id="CHEBI:61717"/>
        <label>2</label>
    </ligand>
    <ligandPart>
        <name>Fe</name>
        <dbReference type="ChEBI" id="CHEBI:18248"/>
    </ligandPart>
</feature>
<evidence type="ECO:0000256" key="3">
    <source>
        <dbReference type="ARBA" id="ARBA00013773"/>
    </source>
</evidence>
<evidence type="ECO:0000256" key="4">
    <source>
        <dbReference type="ARBA" id="ARBA00022448"/>
    </source>
</evidence>
<evidence type="ECO:0000256" key="10">
    <source>
        <dbReference type="ARBA" id="ARBA00023004"/>
    </source>
</evidence>
<dbReference type="EMBL" id="CP012541">
    <property type="protein sequence ID" value="ALF47341.1"/>
    <property type="molecule type" value="Genomic_DNA"/>
</dbReference>
<dbReference type="GO" id="GO:0046872">
    <property type="term" value="F:metal ion binding"/>
    <property type="evidence" value="ECO:0007669"/>
    <property type="project" value="UniProtKB-KW"/>
</dbReference>
<dbReference type="GeneID" id="28662318"/>
<name>A0A0M4SU00_9BACT</name>
<evidence type="ECO:0000256" key="5">
    <source>
        <dbReference type="ARBA" id="ARBA00022617"/>
    </source>
</evidence>
<proteinExistence type="inferred from homology"/>
<evidence type="ECO:0000256" key="12">
    <source>
        <dbReference type="PIRSR" id="PIRSR006105-1"/>
    </source>
</evidence>
<dbReference type="EMBL" id="NDYR01000006">
    <property type="protein sequence ID" value="OUT18923.1"/>
    <property type="molecule type" value="Genomic_DNA"/>
</dbReference>
<dbReference type="PROSITE" id="PS51257">
    <property type="entry name" value="PROKAR_LIPOPROTEIN"/>
    <property type="match status" value="1"/>
</dbReference>
<keyword evidence="5 12" id="KW-0349">Heme</keyword>
<feature type="binding site" description="covalent" evidence="12">
    <location>
        <position position="132"/>
    </location>
    <ligand>
        <name>heme c</name>
        <dbReference type="ChEBI" id="CHEBI:61717"/>
        <label>2</label>
    </ligand>
</feature>
<comment type="subcellular location">
    <subcellularLocation>
        <location evidence="1">Periplasm</location>
    </subcellularLocation>
</comment>
<evidence type="ECO:0000313" key="15">
    <source>
        <dbReference type="EMBL" id="ALF47341.1"/>
    </source>
</evidence>
<feature type="binding site" description="covalent" evidence="12">
    <location>
        <position position="90"/>
    </location>
    <ligand>
        <name>heme c</name>
        <dbReference type="ChEBI" id="CHEBI:61717"/>
        <label>1</label>
    </ligand>
</feature>
<dbReference type="PIRSF" id="PIRSF006105">
    <property type="entry name" value="NapB"/>
    <property type="match status" value="1"/>
</dbReference>
<feature type="binding site" description="covalent" evidence="12">
    <location>
        <position position="135"/>
    </location>
    <ligand>
        <name>heme c</name>
        <dbReference type="ChEBI" id="CHEBI:61717"/>
        <label>2</label>
    </ligand>
</feature>
<reference evidence="15" key="2">
    <citation type="submission" date="2016-07" db="EMBL/GenBank/DDBJ databases">
        <title>Comparative genomics of the Campylobacter concisus group.</title>
        <authorList>
            <person name="Miller W.G."/>
            <person name="Yee E."/>
            <person name="Chapman M.H."/>
            <person name="Huynh S."/>
            <person name="Bono J.L."/>
            <person name="On S.L.W."/>
            <person name="StLeger J."/>
            <person name="Foster G."/>
            <person name="Parker C.T."/>
        </authorList>
    </citation>
    <scope>NUCLEOTIDE SEQUENCE</scope>
    <source>
        <strain evidence="15">ATCC 33237</strain>
    </source>
</reference>
<dbReference type="RefSeq" id="WP_054196378.1">
    <property type="nucleotide sequence ID" value="NZ_CABMKP010000006.1"/>
</dbReference>
<accession>A0A0M4SU00</accession>
<dbReference type="GO" id="GO:0016491">
    <property type="term" value="F:oxidoreductase activity"/>
    <property type="evidence" value="ECO:0007669"/>
    <property type="project" value="UniProtKB-KW"/>
</dbReference>
<protein>
    <recommendedName>
        <fullName evidence="3">Periplasmic nitrate reductase, electron transfer subunit</fullName>
    </recommendedName>
    <alternativeName>
        <fullName evidence="11">Diheme cytochrome c NapB</fullName>
    </alternativeName>
</protein>
<keyword evidence="7 14" id="KW-0732">Signal</keyword>
<dbReference type="PANTHER" id="PTHR38604:SF1">
    <property type="entry name" value="PERIPLASMIC NITRATE REDUCTASE, ELECTRON TRANSFER SUBUNIT"/>
    <property type="match status" value="1"/>
</dbReference>
<evidence type="ECO:0000256" key="7">
    <source>
        <dbReference type="ARBA" id="ARBA00022729"/>
    </source>
</evidence>
<comment type="PTM">
    <text evidence="12">Binds 2 heme C groups per subunit.</text>
</comment>
<evidence type="ECO:0000256" key="8">
    <source>
        <dbReference type="ARBA" id="ARBA00022764"/>
    </source>
</evidence>
<keyword evidence="15" id="KW-0560">Oxidoreductase</keyword>
<evidence type="ECO:0000256" key="11">
    <source>
        <dbReference type="ARBA" id="ARBA00031832"/>
    </source>
</evidence>
<dbReference type="PATRIC" id="fig|199.248.peg.674"/>
<dbReference type="Gene3D" id="1.10.1130.10">
    <property type="entry name" value="Flavocytochrome C3, Chain A"/>
    <property type="match status" value="1"/>
</dbReference>
<dbReference type="AlphaFoldDB" id="A0A0M4SU00"/>
<feature type="binding site" description="covalent" evidence="12">
    <location>
        <position position="93"/>
    </location>
    <ligand>
        <name>heme c</name>
        <dbReference type="ChEBI" id="CHEBI:61717"/>
        <label>1</label>
    </ligand>
</feature>
<feature type="chain" id="PRO_5005801749" description="Periplasmic nitrate reductase, electron transfer subunit" evidence="14">
    <location>
        <begin position="18"/>
        <end position="175"/>
    </location>
</feature>